<feature type="transmembrane region" description="Helical" evidence="6">
    <location>
        <begin position="170"/>
        <end position="190"/>
    </location>
</feature>
<accession>A0A078MUI9</accession>
<evidence type="ECO:0000256" key="1">
    <source>
        <dbReference type="ARBA" id="ARBA00004651"/>
    </source>
</evidence>
<dbReference type="AlphaFoldDB" id="A0A078MUI9"/>
<dbReference type="PANTHER" id="PTHR23523:SF2">
    <property type="entry name" value="2-NITROIMIDAZOLE TRANSPORTER"/>
    <property type="match status" value="1"/>
</dbReference>
<feature type="transmembrane region" description="Helical" evidence="6">
    <location>
        <begin position="312"/>
        <end position="331"/>
    </location>
</feature>
<feature type="transmembrane region" description="Helical" evidence="6">
    <location>
        <begin position="50"/>
        <end position="68"/>
    </location>
</feature>
<evidence type="ECO:0000259" key="7">
    <source>
        <dbReference type="PROSITE" id="PS50850"/>
    </source>
</evidence>
<feature type="region of interest" description="Disordered" evidence="5">
    <location>
        <begin position="200"/>
        <end position="231"/>
    </location>
</feature>
<evidence type="ECO:0000313" key="8">
    <source>
        <dbReference type="EMBL" id="CEA09899.1"/>
    </source>
</evidence>
<dbReference type="InterPro" id="IPR011701">
    <property type="entry name" value="MFS"/>
</dbReference>
<keyword evidence="3 6" id="KW-1133">Transmembrane helix</keyword>
<name>A0A078MUI9_9MICC</name>
<feature type="transmembrane region" description="Helical" evidence="6">
    <location>
        <begin position="105"/>
        <end position="130"/>
    </location>
</feature>
<protein>
    <submittedName>
        <fullName evidence="8">Putative transporter YycB</fullName>
    </submittedName>
</protein>
<feature type="transmembrane region" description="Helical" evidence="6">
    <location>
        <begin position="80"/>
        <end position="99"/>
    </location>
</feature>
<feature type="domain" description="Major facilitator superfamily (MFS) profile" evidence="7">
    <location>
        <begin position="17"/>
        <end position="428"/>
    </location>
</feature>
<dbReference type="PATRIC" id="fig|1461584.3.peg.3245"/>
<reference evidence="8" key="1">
    <citation type="submission" date="2014-07" db="EMBL/GenBank/DDBJ databases">
        <authorList>
            <person name="Urmite Genomes Urmite Genomes"/>
        </authorList>
    </citation>
    <scope>NUCLEOTIDE SEQUENCE</scope>
    <source>
        <strain evidence="8">11W110_air</strain>
    </source>
</reference>
<evidence type="ECO:0000256" key="5">
    <source>
        <dbReference type="SAM" id="MobiDB-lite"/>
    </source>
</evidence>
<dbReference type="InterPro" id="IPR052524">
    <property type="entry name" value="MFS_Cyanate_Porter"/>
</dbReference>
<dbReference type="Pfam" id="PF07690">
    <property type="entry name" value="MFS_1"/>
    <property type="match status" value="1"/>
</dbReference>
<comment type="subcellular location">
    <subcellularLocation>
        <location evidence="1">Cell membrane</location>
        <topology evidence="1">Multi-pass membrane protein</topology>
    </subcellularLocation>
</comment>
<dbReference type="InterPro" id="IPR020846">
    <property type="entry name" value="MFS_dom"/>
</dbReference>
<proteinExistence type="predicted"/>
<dbReference type="GO" id="GO:0022857">
    <property type="term" value="F:transmembrane transporter activity"/>
    <property type="evidence" value="ECO:0007669"/>
    <property type="project" value="InterPro"/>
</dbReference>
<evidence type="ECO:0000256" key="4">
    <source>
        <dbReference type="ARBA" id="ARBA00023136"/>
    </source>
</evidence>
<evidence type="ECO:0000256" key="2">
    <source>
        <dbReference type="ARBA" id="ARBA00022692"/>
    </source>
</evidence>
<organism evidence="8">
    <name type="scientific">Arthrobacter saudimassiliensis</name>
    <dbReference type="NCBI Taxonomy" id="1461584"/>
    <lineage>
        <taxon>Bacteria</taxon>
        <taxon>Bacillati</taxon>
        <taxon>Actinomycetota</taxon>
        <taxon>Actinomycetes</taxon>
        <taxon>Micrococcales</taxon>
        <taxon>Micrococcaceae</taxon>
        <taxon>Arthrobacter</taxon>
    </lineage>
</organism>
<feature type="transmembrane region" description="Helical" evidence="6">
    <location>
        <begin position="246"/>
        <end position="263"/>
    </location>
</feature>
<keyword evidence="2 6" id="KW-0812">Transmembrane</keyword>
<dbReference type="GO" id="GO:0005886">
    <property type="term" value="C:plasma membrane"/>
    <property type="evidence" value="ECO:0007669"/>
    <property type="project" value="UniProtKB-SubCell"/>
</dbReference>
<sequence length="428" mass="42646">MKETATHRLRRPGPSSVWVLTGIVILALSLRTPIVAPTAVISDIQADTGLSAPGAGLLTGIPVLLFALATPLASRVIRGFGAEAAVVLCLAGVLAGTALRSAGPTALVLAGTVLIGTAITVGNIVVPVIIRRDVPFRQISAATGAYTAAMNVGSMAALLGTPLLAGLVGWRWAVASSAVATAAGLAYWLILGRPSRRSAAAAGSREPAHPEKASAASAASDPRSTSDGPGAAAAAAGAAGARNLRITVLLTLTFCGQSASYYATTTWLPLLLAEERGLGAGAASAAASLFQVAAIAGAFGVPLLARRTRIQVPMAVVAACWIALPVGLLAAPGAYLLWSLIGGIAQGGGFTAIFSIVPAVARSDADAASASARIQGGGYLAATAAPPLAGWLHTATGGWTGPLLLVLAATLVFTVCGLLAAWLAERRT</sequence>
<evidence type="ECO:0000256" key="6">
    <source>
        <dbReference type="SAM" id="Phobius"/>
    </source>
</evidence>
<feature type="transmembrane region" description="Helical" evidence="6">
    <location>
        <begin position="12"/>
        <end position="30"/>
    </location>
</feature>
<dbReference type="Gene3D" id="1.20.1250.20">
    <property type="entry name" value="MFS general substrate transporter like domains"/>
    <property type="match status" value="2"/>
</dbReference>
<feature type="transmembrane region" description="Helical" evidence="6">
    <location>
        <begin position="142"/>
        <end position="164"/>
    </location>
</feature>
<keyword evidence="4 6" id="KW-0472">Membrane</keyword>
<feature type="transmembrane region" description="Helical" evidence="6">
    <location>
        <begin position="404"/>
        <end position="424"/>
    </location>
</feature>
<feature type="transmembrane region" description="Helical" evidence="6">
    <location>
        <begin position="372"/>
        <end position="392"/>
    </location>
</feature>
<dbReference type="PROSITE" id="PS50850">
    <property type="entry name" value="MFS"/>
    <property type="match status" value="1"/>
</dbReference>
<feature type="transmembrane region" description="Helical" evidence="6">
    <location>
        <begin position="337"/>
        <end position="360"/>
    </location>
</feature>
<evidence type="ECO:0000256" key="3">
    <source>
        <dbReference type="ARBA" id="ARBA00022989"/>
    </source>
</evidence>
<dbReference type="EMBL" id="LN483072">
    <property type="protein sequence ID" value="CEA09899.1"/>
    <property type="molecule type" value="Genomic_DNA"/>
</dbReference>
<dbReference type="PANTHER" id="PTHR23523">
    <property type="match status" value="1"/>
</dbReference>
<gene>
    <name evidence="8" type="primary">yycB_2</name>
    <name evidence="8" type="ORF">BN1051_03277</name>
</gene>
<dbReference type="SUPFAM" id="SSF103473">
    <property type="entry name" value="MFS general substrate transporter"/>
    <property type="match status" value="1"/>
</dbReference>
<feature type="transmembrane region" description="Helical" evidence="6">
    <location>
        <begin position="283"/>
        <end position="305"/>
    </location>
</feature>
<dbReference type="InterPro" id="IPR036259">
    <property type="entry name" value="MFS_trans_sf"/>
</dbReference>